<feature type="transmembrane region" description="Helical" evidence="6">
    <location>
        <begin position="86"/>
        <end position="106"/>
    </location>
</feature>
<accession>A0A3N4K7S5</accession>
<dbReference type="InterPro" id="IPR009571">
    <property type="entry name" value="SUR7/Rim9-like_fungi"/>
</dbReference>
<evidence type="ECO:0000256" key="2">
    <source>
        <dbReference type="ARBA" id="ARBA00022692"/>
    </source>
</evidence>
<feature type="signal peptide" evidence="7">
    <location>
        <begin position="1"/>
        <end position="26"/>
    </location>
</feature>
<keyword evidence="4 6" id="KW-0472">Membrane</keyword>
<dbReference type="GO" id="GO:0035838">
    <property type="term" value="C:growing cell tip"/>
    <property type="evidence" value="ECO:0007669"/>
    <property type="project" value="TreeGrafter"/>
</dbReference>
<dbReference type="InterPro" id="IPR051380">
    <property type="entry name" value="pH-response_reg_palI/RIM9"/>
</dbReference>
<dbReference type="STRING" id="1336337.A0A3N4K7S5"/>
<dbReference type="PANTHER" id="PTHR28013:SF3">
    <property type="entry name" value="PROTEIN DCV1-RELATED"/>
    <property type="match status" value="1"/>
</dbReference>
<feature type="compositionally biased region" description="Polar residues" evidence="5">
    <location>
        <begin position="509"/>
        <end position="520"/>
    </location>
</feature>
<feature type="compositionally biased region" description="Pro residues" evidence="5">
    <location>
        <begin position="396"/>
        <end position="409"/>
    </location>
</feature>
<evidence type="ECO:0000256" key="3">
    <source>
        <dbReference type="ARBA" id="ARBA00022989"/>
    </source>
</evidence>
<evidence type="ECO:0000256" key="6">
    <source>
        <dbReference type="SAM" id="Phobius"/>
    </source>
</evidence>
<dbReference type="OrthoDB" id="2354757at2759"/>
<feature type="compositionally biased region" description="Polar residues" evidence="5">
    <location>
        <begin position="246"/>
        <end position="271"/>
    </location>
</feature>
<evidence type="ECO:0000313" key="9">
    <source>
        <dbReference type="Proteomes" id="UP000276215"/>
    </source>
</evidence>
<evidence type="ECO:0000313" key="8">
    <source>
        <dbReference type="EMBL" id="RPB05409.1"/>
    </source>
</evidence>
<name>A0A3N4K7S5_9PEZI</name>
<feature type="transmembrane region" description="Helical" evidence="6">
    <location>
        <begin position="150"/>
        <end position="172"/>
    </location>
</feature>
<evidence type="ECO:0000256" key="5">
    <source>
        <dbReference type="SAM" id="MobiDB-lite"/>
    </source>
</evidence>
<reference evidence="8 9" key="1">
    <citation type="journal article" date="2018" name="Nat. Ecol. Evol.">
        <title>Pezizomycetes genomes reveal the molecular basis of ectomycorrhizal truffle lifestyle.</title>
        <authorList>
            <person name="Murat C."/>
            <person name="Payen T."/>
            <person name="Noel B."/>
            <person name="Kuo A."/>
            <person name="Morin E."/>
            <person name="Chen J."/>
            <person name="Kohler A."/>
            <person name="Krizsan K."/>
            <person name="Balestrini R."/>
            <person name="Da Silva C."/>
            <person name="Montanini B."/>
            <person name="Hainaut M."/>
            <person name="Levati E."/>
            <person name="Barry K.W."/>
            <person name="Belfiori B."/>
            <person name="Cichocki N."/>
            <person name="Clum A."/>
            <person name="Dockter R.B."/>
            <person name="Fauchery L."/>
            <person name="Guy J."/>
            <person name="Iotti M."/>
            <person name="Le Tacon F."/>
            <person name="Lindquist E.A."/>
            <person name="Lipzen A."/>
            <person name="Malagnac F."/>
            <person name="Mello A."/>
            <person name="Molinier V."/>
            <person name="Miyauchi S."/>
            <person name="Poulain J."/>
            <person name="Riccioni C."/>
            <person name="Rubini A."/>
            <person name="Sitrit Y."/>
            <person name="Splivallo R."/>
            <person name="Traeger S."/>
            <person name="Wang M."/>
            <person name="Zifcakova L."/>
            <person name="Wipf D."/>
            <person name="Zambonelli A."/>
            <person name="Paolocci F."/>
            <person name="Nowrousian M."/>
            <person name="Ottonello S."/>
            <person name="Baldrian P."/>
            <person name="Spatafora J.W."/>
            <person name="Henrissat B."/>
            <person name="Nagy L.G."/>
            <person name="Aury J.M."/>
            <person name="Wincker P."/>
            <person name="Grigoriev I.V."/>
            <person name="Bonfante P."/>
            <person name="Martin F.M."/>
        </authorList>
    </citation>
    <scope>NUCLEOTIDE SEQUENCE [LARGE SCALE GENOMIC DNA]</scope>
    <source>
        <strain evidence="8 9">120613-1</strain>
    </source>
</reference>
<feature type="compositionally biased region" description="Gly residues" evidence="5">
    <location>
        <begin position="411"/>
        <end position="423"/>
    </location>
</feature>
<feature type="chain" id="PRO_5018162650" evidence="7">
    <location>
        <begin position="27"/>
        <end position="520"/>
    </location>
</feature>
<keyword evidence="9" id="KW-1185">Reference proteome</keyword>
<dbReference type="AlphaFoldDB" id="A0A3N4K7S5"/>
<protein>
    <submittedName>
        <fullName evidence="8">Pali-domain-containing protein</fullName>
    </submittedName>
</protein>
<dbReference type="GO" id="GO:0032153">
    <property type="term" value="C:cell division site"/>
    <property type="evidence" value="ECO:0007669"/>
    <property type="project" value="TreeGrafter"/>
</dbReference>
<dbReference type="PANTHER" id="PTHR28013">
    <property type="entry name" value="PROTEIN DCV1-RELATED"/>
    <property type="match status" value="1"/>
</dbReference>
<evidence type="ECO:0000256" key="1">
    <source>
        <dbReference type="ARBA" id="ARBA00004141"/>
    </source>
</evidence>
<keyword evidence="3 6" id="KW-1133">Transmembrane helix</keyword>
<evidence type="ECO:0000256" key="7">
    <source>
        <dbReference type="SAM" id="SignalP"/>
    </source>
</evidence>
<evidence type="ECO:0000256" key="4">
    <source>
        <dbReference type="ARBA" id="ARBA00023136"/>
    </source>
</evidence>
<feature type="compositionally biased region" description="Gly residues" evidence="5">
    <location>
        <begin position="385"/>
        <end position="395"/>
    </location>
</feature>
<dbReference type="Proteomes" id="UP000276215">
    <property type="component" value="Unassembled WGS sequence"/>
</dbReference>
<proteinExistence type="predicted"/>
<gene>
    <name evidence="8" type="ORF">L873DRAFT_1663092</name>
</gene>
<feature type="compositionally biased region" description="Low complexity" evidence="5">
    <location>
        <begin position="358"/>
        <end position="377"/>
    </location>
</feature>
<feature type="compositionally biased region" description="Low complexity" evidence="5">
    <location>
        <begin position="304"/>
        <end position="319"/>
    </location>
</feature>
<dbReference type="EMBL" id="ML120353">
    <property type="protein sequence ID" value="RPB05409.1"/>
    <property type="molecule type" value="Genomic_DNA"/>
</dbReference>
<dbReference type="GO" id="GO:0005886">
    <property type="term" value="C:plasma membrane"/>
    <property type="evidence" value="ECO:0007669"/>
    <property type="project" value="InterPro"/>
</dbReference>
<comment type="subcellular location">
    <subcellularLocation>
        <location evidence="1">Membrane</location>
        <topology evidence="1">Multi-pass membrane protein</topology>
    </subcellularLocation>
</comment>
<feature type="transmembrane region" description="Helical" evidence="6">
    <location>
        <begin position="118"/>
        <end position="144"/>
    </location>
</feature>
<dbReference type="Pfam" id="PF06687">
    <property type="entry name" value="SUR7"/>
    <property type="match status" value="1"/>
</dbReference>
<keyword evidence="7" id="KW-0732">Signal</keyword>
<sequence length="520" mass="54380">MRLRPATPLCILLFAAFALLLLSVLSTPVITSIHLASYNDTTFGVFGFCDAKSCSSVRIGYNMGSLSPANADFSLPSIARNSLSNLLIVHPIAALFTLILLVLAVISHLPSPAHSPGYLLALLILSLPTFLLSLLAFLVDILIFLPHVQWGGWVVLGATILIAMAGIVMCGMRRTVVSKKARRKRIEDNAAMNGQEFYASQTLARERTAAASTTAQPDKIPEYATFEVNKTTPGEPEGERIPLNPRSRTVSPPIPGTSSDGSFTRSNTLTREPSDRSVGYGLAPRGAGPLSRPMPTGQVRNQYSNGTLQTGTSGSSGPYGVPPPQRGGYDRGYGGDVYGERGSPLGGFRGPTPPGMYPPAGGLAPPPRRGSSPGQFGPRPPPGNAYGGGGPGYGMGPPPNNGMMSPPPQGGMRGGQAPYGGMGGPPPGTMMMGGRGGPMPPPGPQQYDYPEGEIIDERREFEKTLPMAGAVGGTRGEERGGGPSGPNGSVELDTEEHPPPPHAGRLSVVNENGRSTPRDE</sequence>
<keyword evidence="2 6" id="KW-0812">Transmembrane</keyword>
<feature type="region of interest" description="Disordered" evidence="5">
    <location>
        <begin position="208"/>
        <end position="520"/>
    </location>
</feature>
<organism evidence="8 9">
    <name type="scientific">Choiromyces venosus 120613-1</name>
    <dbReference type="NCBI Taxonomy" id="1336337"/>
    <lineage>
        <taxon>Eukaryota</taxon>
        <taxon>Fungi</taxon>
        <taxon>Dikarya</taxon>
        <taxon>Ascomycota</taxon>
        <taxon>Pezizomycotina</taxon>
        <taxon>Pezizomycetes</taxon>
        <taxon>Pezizales</taxon>
        <taxon>Tuberaceae</taxon>
        <taxon>Choiromyces</taxon>
    </lineage>
</organism>